<keyword evidence="1" id="KW-0812">Transmembrane</keyword>
<keyword evidence="1" id="KW-0472">Membrane</keyword>
<dbReference type="EMBL" id="ML119732">
    <property type="protein sequence ID" value="RPA77102.1"/>
    <property type="molecule type" value="Genomic_DNA"/>
</dbReference>
<keyword evidence="1" id="KW-1133">Transmembrane helix</keyword>
<proteinExistence type="predicted"/>
<dbReference type="AlphaFoldDB" id="A0A3N4HTF1"/>
<accession>A0A3N4HTF1</accession>
<dbReference type="Proteomes" id="UP000275078">
    <property type="component" value="Unassembled WGS sequence"/>
</dbReference>
<feature type="transmembrane region" description="Helical" evidence="1">
    <location>
        <begin position="200"/>
        <end position="216"/>
    </location>
</feature>
<feature type="transmembrane region" description="Helical" evidence="1">
    <location>
        <begin position="159"/>
        <end position="179"/>
    </location>
</feature>
<protein>
    <submittedName>
        <fullName evidence="2">Uncharacterized protein</fullName>
    </submittedName>
</protein>
<feature type="transmembrane region" description="Helical" evidence="1">
    <location>
        <begin position="71"/>
        <end position="90"/>
    </location>
</feature>
<name>A0A3N4HTF1_ASCIM</name>
<feature type="transmembrane region" description="Helical" evidence="1">
    <location>
        <begin position="97"/>
        <end position="116"/>
    </location>
</feature>
<reference evidence="2 3" key="1">
    <citation type="journal article" date="2018" name="Nat. Ecol. Evol.">
        <title>Pezizomycetes genomes reveal the molecular basis of ectomycorrhizal truffle lifestyle.</title>
        <authorList>
            <person name="Murat C."/>
            <person name="Payen T."/>
            <person name="Noel B."/>
            <person name="Kuo A."/>
            <person name="Morin E."/>
            <person name="Chen J."/>
            <person name="Kohler A."/>
            <person name="Krizsan K."/>
            <person name="Balestrini R."/>
            <person name="Da Silva C."/>
            <person name="Montanini B."/>
            <person name="Hainaut M."/>
            <person name="Levati E."/>
            <person name="Barry K.W."/>
            <person name="Belfiori B."/>
            <person name="Cichocki N."/>
            <person name="Clum A."/>
            <person name="Dockter R.B."/>
            <person name="Fauchery L."/>
            <person name="Guy J."/>
            <person name="Iotti M."/>
            <person name="Le Tacon F."/>
            <person name="Lindquist E.A."/>
            <person name="Lipzen A."/>
            <person name="Malagnac F."/>
            <person name="Mello A."/>
            <person name="Molinier V."/>
            <person name="Miyauchi S."/>
            <person name="Poulain J."/>
            <person name="Riccioni C."/>
            <person name="Rubini A."/>
            <person name="Sitrit Y."/>
            <person name="Splivallo R."/>
            <person name="Traeger S."/>
            <person name="Wang M."/>
            <person name="Zifcakova L."/>
            <person name="Wipf D."/>
            <person name="Zambonelli A."/>
            <person name="Paolocci F."/>
            <person name="Nowrousian M."/>
            <person name="Ottonello S."/>
            <person name="Baldrian P."/>
            <person name="Spatafora J.W."/>
            <person name="Henrissat B."/>
            <person name="Nagy L.G."/>
            <person name="Aury J.M."/>
            <person name="Wincker P."/>
            <person name="Grigoriev I.V."/>
            <person name="Bonfante P."/>
            <person name="Martin F.M."/>
        </authorList>
    </citation>
    <scope>NUCLEOTIDE SEQUENCE [LARGE SCALE GENOMIC DNA]</scope>
    <source>
        <strain evidence="2 3">RN42</strain>
    </source>
</reference>
<evidence type="ECO:0000313" key="2">
    <source>
        <dbReference type="EMBL" id="RPA77102.1"/>
    </source>
</evidence>
<keyword evidence="3" id="KW-1185">Reference proteome</keyword>
<evidence type="ECO:0000256" key="1">
    <source>
        <dbReference type="SAM" id="Phobius"/>
    </source>
</evidence>
<evidence type="ECO:0000313" key="3">
    <source>
        <dbReference type="Proteomes" id="UP000275078"/>
    </source>
</evidence>
<organism evidence="2 3">
    <name type="scientific">Ascobolus immersus RN42</name>
    <dbReference type="NCBI Taxonomy" id="1160509"/>
    <lineage>
        <taxon>Eukaryota</taxon>
        <taxon>Fungi</taxon>
        <taxon>Dikarya</taxon>
        <taxon>Ascomycota</taxon>
        <taxon>Pezizomycotina</taxon>
        <taxon>Pezizomycetes</taxon>
        <taxon>Pezizales</taxon>
        <taxon>Ascobolaceae</taxon>
        <taxon>Ascobolus</taxon>
    </lineage>
</organism>
<sequence length="247" mass="28299">MTVSNLLNPKTEIRIRTSTDDDNSMNPSSYQQPSFDQRLTSAENVYKTLYFYHGKRDPYPYGLIDEYEDTFLSSIVRAFVFTYGVLQFIFRYILPGFLVVVGVCSIWAVIFLYGIYLPALDSVYDGAPASPLRNSYNKHLQPIVSTAKKTHMATSYPAMVRNLVMGTVVGVAFLIIILTHPIQQVGVWALDGWKATREKGWWAMTVVSLLSLWFMLQQVGKDLLWDKWYDAERCLTSFRDELSSKLL</sequence>
<gene>
    <name evidence="2" type="ORF">BJ508DRAFT_175156</name>
</gene>